<proteinExistence type="predicted"/>
<sequence>MPLRPLLSPFSFTVPVVCPYSGFWAGAEFCHRVSMATTPEVDFFASFRTPTQRFVCYSVFFFVCVCVVAPAGECVALCVVSLSSGAADDVREGWRTIVPPVSSVNPVHAPFFCSSSALPPLPTTTHILW</sequence>
<protein>
    <submittedName>
        <fullName evidence="1">Uncharacterized protein</fullName>
    </submittedName>
</protein>
<reference evidence="1" key="1">
    <citation type="submission" date="2012-08" db="EMBL/GenBank/DDBJ databases">
        <title>Comparative genomics of metastatic and non-metastatic Leishmania guyanensis provides insights into polygenic factors involved in Leishmania RNA virus infection.</title>
        <authorList>
            <person name="Smith D."/>
            <person name="Hertz-Fowler C."/>
            <person name="Martin R."/>
            <person name="Dickens N."/>
            <person name="Fasel N."/>
            <person name="Falquet L."/>
            <person name="Beverley S."/>
            <person name="Zangger H."/>
            <person name="Calderon-Copete S."/>
            <person name="Mottram J."/>
            <person name="Xenarios I."/>
        </authorList>
    </citation>
    <scope>NUCLEOTIDE SEQUENCE</scope>
    <source>
        <strain evidence="1">MHOM/BR/75/M4147/SSU:IR2SAT-LUC</strain>
    </source>
</reference>
<dbReference type="EMBL" id="CALQ01000487">
    <property type="protein sequence ID" value="CCM14183.1"/>
    <property type="molecule type" value="Genomic_DNA"/>
</dbReference>
<evidence type="ECO:0000313" key="1">
    <source>
        <dbReference type="EMBL" id="CCM14183.1"/>
    </source>
</evidence>
<dbReference type="AlphaFoldDB" id="A0A1E1ISD7"/>
<organism evidence="1">
    <name type="scientific">Leishmania guyanensis</name>
    <dbReference type="NCBI Taxonomy" id="5670"/>
    <lineage>
        <taxon>Eukaryota</taxon>
        <taxon>Discoba</taxon>
        <taxon>Euglenozoa</taxon>
        <taxon>Kinetoplastea</taxon>
        <taxon>Metakinetoplastina</taxon>
        <taxon>Trypanosomatida</taxon>
        <taxon>Trypanosomatidae</taxon>
        <taxon>Leishmaniinae</taxon>
        <taxon>Leishmania</taxon>
        <taxon>Leishmania guyanensis species complex</taxon>
    </lineage>
</organism>
<accession>A0A1E1ISD7</accession>
<name>A0A1E1ISD7_LEIGU</name>
<gene>
    <name evidence="1" type="primary">LgM4147LRVhigh.16.00590.00200</name>
    <name evidence="1" type="ORF">BN36_1616900</name>
</gene>